<reference evidence="5 6" key="1">
    <citation type="submission" date="2019-08" db="EMBL/GenBank/DDBJ databases">
        <title>Bradymonadales sp. TMQ2.</title>
        <authorList>
            <person name="Liang Q."/>
        </authorList>
    </citation>
    <scope>NUCLEOTIDE SEQUENCE [LARGE SCALE GENOMIC DNA]</scope>
    <source>
        <strain evidence="5 6">TMQ2</strain>
    </source>
</reference>
<dbReference type="OrthoDB" id="5514564at2"/>
<evidence type="ECO:0000256" key="3">
    <source>
        <dbReference type="ARBA" id="ARBA00023163"/>
    </source>
</evidence>
<name>A0A5C6WX51_9DELT</name>
<dbReference type="InterPro" id="IPR036390">
    <property type="entry name" value="WH_DNA-bd_sf"/>
</dbReference>
<protein>
    <submittedName>
        <fullName evidence="5">ArsR family transcriptional regulator</fullName>
    </submittedName>
</protein>
<sequence length="229" mass="26144">MRGQDPGHRRGAPRPGHGRLRPLCPRPGRRTYRRVGRPAPRAGALEFGEPMKGYNYRTTDNDPTTTLPLWEALVTDAVGDVIEFWGFKRNHGRVWALLYLRRQPMSSSEIQEALDLSKGAVSMITRDLEVWSVVSRVRQATSSAWHFVAEVEFMQMIGQVLEQREGQLISRVATDLKDAGRLASEQEDMDPETLERIERMRRLAGMMQQALEIFTRTAQLDVSKTRDLL</sequence>
<feature type="compositionally biased region" description="Basic residues" evidence="4">
    <location>
        <begin position="27"/>
        <end position="36"/>
    </location>
</feature>
<dbReference type="AlphaFoldDB" id="A0A5C6WX51"/>
<gene>
    <name evidence="5" type="ORF">FRC96_14650</name>
</gene>
<dbReference type="EMBL" id="VOSL01000058">
    <property type="protein sequence ID" value="TXD33987.1"/>
    <property type="molecule type" value="Genomic_DNA"/>
</dbReference>
<dbReference type="GO" id="GO:0003677">
    <property type="term" value="F:DNA binding"/>
    <property type="evidence" value="ECO:0007669"/>
    <property type="project" value="UniProtKB-KW"/>
</dbReference>
<keyword evidence="1" id="KW-0805">Transcription regulation</keyword>
<dbReference type="CDD" id="cd00090">
    <property type="entry name" value="HTH_ARSR"/>
    <property type="match status" value="1"/>
</dbReference>
<dbReference type="SUPFAM" id="SSF46785">
    <property type="entry name" value="Winged helix' DNA-binding domain"/>
    <property type="match status" value="1"/>
</dbReference>
<dbReference type="PANTHER" id="PTHR38465">
    <property type="entry name" value="HTH-TYPE TRANSCRIPTIONAL REGULATOR MJ1563-RELATED"/>
    <property type="match status" value="1"/>
</dbReference>
<feature type="region of interest" description="Disordered" evidence="4">
    <location>
        <begin position="1"/>
        <end position="44"/>
    </location>
</feature>
<feature type="compositionally biased region" description="Basic residues" evidence="4">
    <location>
        <begin position="9"/>
        <end position="20"/>
    </location>
</feature>
<proteinExistence type="predicted"/>
<comment type="caution">
    <text evidence="5">The sequence shown here is derived from an EMBL/GenBank/DDBJ whole genome shotgun (WGS) entry which is preliminary data.</text>
</comment>
<dbReference type="InterPro" id="IPR011991">
    <property type="entry name" value="ArsR-like_HTH"/>
</dbReference>
<dbReference type="Gene3D" id="1.10.10.10">
    <property type="entry name" value="Winged helix-like DNA-binding domain superfamily/Winged helix DNA-binding domain"/>
    <property type="match status" value="1"/>
</dbReference>
<keyword evidence="2" id="KW-0238">DNA-binding</keyword>
<evidence type="ECO:0000313" key="5">
    <source>
        <dbReference type="EMBL" id="TXD33987.1"/>
    </source>
</evidence>
<accession>A0A5C6WX51</accession>
<evidence type="ECO:0000313" key="6">
    <source>
        <dbReference type="Proteomes" id="UP000321046"/>
    </source>
</evidence>
<evidence type="ECO:0000256" key="4">
    <source>
        <dbReference type="SAM" id="MobiDB-lite"/>
    </source>
</evidence>
<organism evidence="5 6">
    <name type="scientific">Lujinxingia vulgaris</name>
    <dbReference type="NCBI Taxonomy" id="2600176"/>
    <lineage>
        <taxon>Bacteria</taxon>
        <taxon>Deltaproteobacteria</taxon>
        <taxon>Bradymonadales</taxon>
        <taxon>Lujinxingiaceae</taxon>
        <taxon>Lujinxingia</taxon>
    </lineage>
</organism>
<dbReference type="Proteomes" id="UP000321046">
    <property type="component" value="Unassembled WGS sequence"/>
</dbReference>
<keyword evidence="3" id="KW-0804">Transcription</keyword>
<evidence type="ECO:0000256" key="2">
    <source>
        <dbReference type="ARBA" id="ARBA00023125"/>
    </source>
</evidence>
<dbReference type="InterPro" id="IPR036388">
    <property type="entry name" value="WH-like_DNA-bd_sf"/>
</dbReference>
<dbReference type="InterPro" id="IPR052362">
    <property type="entry name" value="HTH-GbsR_regulator"/>
</dbReference>
<evidence type="ECO:0000256" key="1">
    <source>
        <dbReference type="ARBA" id="ARBA00023015"/>
    </source>
</evidence>
<dbReference type="PANTHER" id="PTHR38465:SF1">
    <property type="entry name" value="HTH-TYPE TRANSCRIPTIONAL REGULATOR MJ1563-RELATED"/>
    <property type="match status" value="1"/>
</dbReference>